<accession>D6U3U1</accession>
<evidence type="ECO:0000313" key="1">
    <source>
        <dbReference type="EMBL" id="EFH81179.1"/>
    </source>
</evidence>
<dbReference type="eggNOG" id="ENOG502ZX18">
    <property type="taxonomic scope" value="Bacteria"/>
</dbReference>
<sequence>MKQLLQKGLQATEALFAQVRPLFALLLQGAQVLSNKEQATADEVRTRFKDVLTQMRAHTEQSEAGRSALIHFLKATQSYAPHLFFCYQIADLPKTNNDLEQAFGKVRAGERRATGRRGAIPGLVVRGPVHVTTALATRLHLFSEEELVPSDLARWRQLRSEVSSRQEARCKQFRFRKDPLAYLTTLEERLSKIRLRS</sequence>
<protein>
    <submittedName>
        <fullName evidence="1">Transposase</fullName>
    </submittedName>
</protein>
<dbReference type="AlphaFoldDB" id="D6U3U1"/>
<dbReference type="Proteomes" id="UP000004508">
    <property type="component" value="Unassembled WGS sequence"/>
</dbReference>
<name>D6U3U1_KTERA</name>
<keyword evidence="2" id="KW-1185">Reference proteome</keyword>
<gene>
    <name evidence="1" type="ORF">Krac_1878</name>
</gene>
<dbReference type="STRING" id="485913.Krac_1878"/>
<reference evidence="1 2" key="1">
    <citation type="journal article" date="2011" name="Stand. Genomic Sci.">
        <title>Non-contiguous finished genome sequence and contextual data of the filamentous soil bacterium Ktedonobacter racemifer type strain (SOSP1-21).</title>
        <authorList>
            <person name="Chang Y.J."/>
            <person name="Land M."/>
            <person name="Hauser L."/>
            <person name="Chertkov O."/>
            <person name="Del Rio T.G."/>
            <person name="Nolan M."/>
            <person name="Copeland A."/>
            <person name="Tice H."/>
            <person name="Cheng J.F."/>
            <person name="Lucas S."/>
            <person name="Han C."/>
            <person name="Goodwin L."/>
            <person name="Pitluck S."/>
            <person name="Ivanova N."/>
            <person name="Ovchinikova G."/>
            <person name="Pati A."/>
            <person name="Chen A."/>
            <person name="Palaniappan K."/>
            <person name="Mavromatis K."/>
            <person name="Liolios K."/>
            <person name="Brettin T."/>
            <person name="Fiebig A."/>
            <person name="Rohde M."/>
            <person name="Abt B."/>
            <person name="Goker M."/>
            <person name="Detter J.C."/>
            <person name="Woyke T."/>
            <person name="Bristow J."/>
            <person name="Eisen J.A."/>
            <person name="Markowitz V."/>
            <person name="Hugenholtz P."/>
            <person name="Kyrpides N.C."/>
            <person name="Klenk H.P."/>
            <person name="Lapidus A."/>
        </authorList>
    </citation>
    <scope>NUCLEOTIDE SEQUENCE [LARGE SCALE GENOMIC DNA]</scope>
    <source>
        <strain evidence="2">DSM 44963</strain>
    </source>
</reference>
<proteinExistence type="predicted"/>
<comment type="caution">
    <text evidence="1">The sequence shown here is derived from an EMBL/GenBank/DDBJ whole genome shotgun (WGS) entry which is preliminary data.</text>
</comment>
<evidence type="ECO:0000313" key="2">
    <source>
        <dbReference type="Proteomes" id="UP000004508"/>
    </source>
</evidence>
<dbReference type="InParanoid" id="D6U3U1"/>
<organism evidence="1 2">
    <name type="scientific">Ktedonobacter racemifer DSM 44963</name>
    <dbReference type="NCBI Taxonomy" id="485913"/>
    <lineage>
        <taxon>Bacteria</taxon>
        <taxon>Bacillati</taxon>
        <taxon>Chloroflexota</taxon>
        <taxon>Ktedonobacteria</taxon>
        <taxon>Ktedonobacterales</taxon>
        <taxon>Ktedonobacteraceae</taxon>
        <taxon>Ktedonobacter</taxon>
    </lineage>
</organism>
<dbReference type="EMBL" id="ADVG01000004">
    <property type="protein sequence ID" value="EFH81179.1"/>
    <property type="molecule type" value="Genomic_DNA"/>
</dbReference>